<proteinExistence type="inferred from homology"/>
<dbReference type="AlphaFoldDB" id="A0A1Q6R3F9"/>
<evidence type="ECO:0000313" key="6">
    <source>
        <dbReference type="Proteomes" id="UP000186777"/>
    </source>
</evidence>
<dbReference type="PANTHER" id="PTHR33392:SF6">
    <property type="entry name" value="POLYISOPRENYL-TEICHOIC ACID--PEPTIDOGLYCAN TEICHOIC ACID TRANSFERASE TAGU"/>
    <property type="match status" value="1"/>
</dbReference>
<evidence type="ECO:0000259" key="4">
    <source>
        <dbReference type="Pfam" id="PF03816"/>
    </source>
</evidence>
<dbReference type="InterPro" id="IPR050922">
    <property type="entry name" value="LytR/CpsA/Psr_CW_biosynth"/>
</dbReference>
<dbReference type="Proteomes" id="UP000186777">
    <property type="component" value="Unassembled WGS sequence"/>
</dbReference>
<reference evidence="5 6" key="1">
    <citation type="journal article" date="2016" name="Nat. Biotechnol.">
        <title>Measurement of bacterial replication rates in microbial communities.</title>
        <authorList>
            <person name="Brown C.T."/>
            <person name="Olm M.R."/>
            <person name="Thomas B.C."/>
            <person name="Banfield J.F."/>
        </authorList>
    </citation>
    <scope>NUCLEOTIDE SEQUENCE [LARGE SCALE GENOMIC DNA]</scope>
    <source>
        <strain evidence="5">46_33</strain>
    </source>
</reference>
<dbReference type="Gene3D" id="3.40.630.190">
    <property type="entry name" value="LCP protein"/>
    <property type="match status" value="1"/>
</dbReference>
<dbReference type="InterPro" id="IPR004474">
    <property type="entry name" value="LytR_CpsA_psr"/>
</dbReference>
<feature type="region of interest" description="Disordered" evidence="2">
    <location>
        <begin position="321"/>
        <end position="362"/>
    </location>
</feature>
<evidence type="ECO:0000313" key="5">
    <source>
        <dbReference type="EMBL" id="OLA36893.1"/>
    </source>
</evidence>
<dbReference type="RefSeq" id="WP_303680168.1">
    <property type="nucleotide sequence ID" value="NZ_DBEZXK010000123.1"/>
</dbReference>
<evidence type="ECO:0000256" key="3">
    <source>
        <dbReference type="SAM" id="Phobius"/>
    </source>
</evidence>
<keyword evidence="3" id="KW-1133">Transmembrane helix</keyword>
<comment type="similarity">
    <text evidence="1">Belongs to the LytR/CpsA/Psr (LCP) family.</text>
</comment>
<feature type="compositionally biased region" description="Basic and acidic residues" evidence="2">
    <location>
        <begin position="337"/>
        <end position="362"/>
    </location>
</feature>
<feature type="transmembrane region" description="Helical" evidence="3">
    <location>
        <begin position="21"/>
        <end position="47"/>
    </location>
</feature>
<protein>
    <recommendedName>
        <fullName evidence="4">Cell envelope-related transcriptional attenuator domain-containing protein</fullName>
    </recommendedName>
</protein>
<accession>A0A1Q6R3F9</accession>
<evidence type="ECO:0000256" key="2">
    <source>
        <dbReference type="SAM" id="MobiDB-lite"/>
    </source>
</evidence>
<keyword evidence="3" id="KW-0472">Membrane</keyword>
<dbReference type="Pfam" id="PF03816">
    <property type="entry name" value="LytR_cpsA_psr"/>
    <property type="match status" value="1"/>
</dbReference>
<name>A0A1Q6R3F9_9FIRM</name>
<dbReference type="PANTHER" id="PTHR33392">
    <property type="entry name" value="POLYISOPRENYL-TEICHOIC ACID--PEPTIDOGLYCAN TEICHOIC ACID TRANSFERASE TAGU"/>
    <property type="match status" value="1"/>
</dbReference>
<keyword evidence="3" id="KW-0812">Transmembrane</keyword>
<sequence>MEENNNQQQPAKRRTRRKFRWGRLLCLLLFAGLLGTALFFGTCWIYNNFINPPHVSVTAADDKIRDDQKLNERINVLLLGIDDGDSEAAESEPKRTDAIILLSFDPQNNKVAVLSIPRDTKVILPGHKDPEKINAAYAYGGAVMAKQTVANLLRVPIHYYALANWRGFIDVVNLIGGVDIYVDKDMYYEDPYADLVIDIKHGYQHMDGETAGKYVRFRKDELGDIGRVQRQQKFLKAAAEQMFSVQNVAKISNLLATLDKYVETDLNTLTMLKAANSFKLFGDDKLRSCMLYGKFDDSSGVSYWNAEQADVNKSLDELGIPYLKDEEDTSTEAEEEPKEHLQPKDRDELEKEAKLAEKASNN</sequence>
<dbReference type="STRING" id="626940.BHW43_08140"/>
<comment type="caution">
    <text evidence="5">The sequence shown here is derived from an EMBL/GenBank/DDBJ whole genome shotgun (WGS) entry which is preliminary data.</text>
</comment>
<evidence type="ECO:0000256" key="1">
    <source>
        <dbReference type="ARBA" id="ARBA00006068"/>
    </source>
</evidence>
<dbReference type="NCBIfam" id="TIGR00350">
    <property type="entry name" value="lytR_cpsA_psr"/>
    <property type="match status" value="1"/>
</dbReference>
<organism evidence="5 6">
    <name type="scientific">Phascolarctobacterium succinatutens</name>
    <dbReference type="NCBI Taxonomy" id="626940"/>
    <lineage>
        <taxon>Bacteria</taxon>
        <taxon>Bacillati</taxon>
        <taxon>Bacillota</taxon>
        <taxon>Negativicutes</taxon>
        <taxon>Acidaminococcales</taxon>
        <taxon>Acidaminococcaceae</taxon>
        <taxon>Phascolarctobacterium</taxon>
    </lineage>
</organism>
<feature type="domain" description="Cell envelope-related transcriptional attenuator" evidence="4">
    <location>
        <begin position="95"/>
        <end position="242"/>
    </location>
</feature>
<feature type="compositionally biased region" description="Acidic residues" evidence="2">
    <location>
        <begin position="325"/>
        <end position="336"/>
    </location>
</feature>
<dbReference type="EMBL" id="MNTG01000037">
    <property type="protein sequence ID" value="OLA36893.1"/>
    <property type="molecule type" value="Genomic_DNA"/>
</dbReference>
<gene>
    <name evidence="5" type="ORF">BHW43_08140</name>
</gene>